<dbReference type="EMBL" id="JASPKY010000186">
    <property type="protein sequence ID" value="KAK9722637.1"/>
    <property type="molecule type" value="Genomic_DNA"/>
</dbReference>
<evidence type="ECO:0000313" key="7">
    <source>
        <dbReference type="EMBL" id="KAK9722637.1"/>
    </source>
</evidence>
<dbReference type="Proteomes" id="UP001458880">
    <property type="component" value="Unassembled WGS sequence"/>
</dbReference>
<keyword evidence="5" id="KW-0325">Glycoprotein</keyword>
<comment type="caution">
    <text evidence="7">The sequence shown here is derived from an EMBL/GenBank/DDBJ whole genome shotgun (WGS) entry which is preliminary data.</text>
</comment>
<feature type="chain" id="PRO_5043329355" evidence="6">
    <location>
        <begin position="22"/>
        <end position="223"/>
    </location>
</feature>
<evidence type="ECO:0000256" key="4">
    <source>
        <dbReference type="ARBA" id="ARBA00022729"/>
    </source>
</evidence>
<dbReference type="Pfam" id="PF03227">
    <property type="entry name" value="GILT"/>
    <property type="match status" value="1"/>
</dbReference>
<evidence type="ECO:0000256" key="6">
    <source>
        <dbReference type="SAM" id="SignalP"/>
    </source>
</evidence>
<dbReference type="GO" id="GO:0005576">
    <property type="term" value="C:extracellular region"/>
    <property type="evidence" value="ECO:0007669"/>
    <property type="project" value="UniProtKB-SubCell"/>
</dbReference>
<organism evidence="7 8">
    <name type="scientific">Popillia japonica</name>
    <name type="common">Japanese beetle</name>
    <dbReference type="NCBI Taxonomy" id="7064"/>
    <lineage>
        <taxon>Eukaryota</taxon>
        <taxon>Metazoa</taxon>
        <taxon>Ecdysozoa</taxon>
        <taxon>Arthropoda</taxon>
        <taxon>Hexapoda</taxon>
        <taxon>Insecta</taxon>
        <taxon>Pterygota</taxon>
        <taxon>Neoptera</taxon>
        <taxon>Endopterygota</taxon>
        <taxon>Coleoptera</taxon>
        <taxon>Polyphaga</taxon>
        <taxon>Scarabaeiformia</taxon>
        <taxon>Scarabaeidae</taxon>
        <taxon>Rutelinae</taxon>
        <taxon>Popillia</taxon>
    </lineage>
</organism>
<dbReference type="PANTHER" id="PTHR13234:SF8">
    <property type="entry name" value="GAMMA-INTERFERON-INDUCIBLE LYSOSOMAL THIOL REDUCTASE"/>
    <property type="match status" value="1"/>
</dbReference>
<evidence type="ECO:0000256" key="5">
    <source>
        <dbReference type="ARBA" id="ARBA00023180"/>
    </source>
</evidence>
<accession>A0AAW1KR89</accession>
<dbReference type="GO" id="GO:0016671">
    <property type="term" value="F:oxidoreductase activity, acting on a sulfur group of donors, disulfide as acceptor"/>
    <property type="evidence" value="ECO:0007669"/>
    <property type="project" value="InterPro"/>
</dbReference>
<name>A0AAW1KR89_POPJA</name>
<protein>
    <submittedName>
        <fullName evidence="7">Gamma interferon inducible lysosomal thiol reductase (GILT)</fullName>
    </submittedName>
</protein>
<keyword evidence="4 6" id="KW-0732">Signal</keyword>
<comment type="similarity">
    <text evidence="2">Belongs to the GILT family.</text>
</comment>
<reference evidence="7 8" key="1">
    <citation type="journal article" date="2024" name="BMC Genomics">
        <title>De novo assembly and annotation of Popillia japonica's genome with initial clues to its potential as an invasive pest.</title>
        <authorList>
            <person name="Cucini C."/>
            <person name="Boschi S."/>
            <person name="Funari R."/>
            <person name="Cardaioli E."/>
            <person name="Iannotti N."/>
            <person name="Marturano G."/>
            <person name="Paoli F."/>
            <person name="Bruttini M."/>
            <person name="Carapelli A."/>
            <person name="Frati F."/>
            <person name="Nardi F."/>
        </authorList>
    </citation>
    <scope>NUCLEOTIDE SEQUENCE [LARGE SCALE GENOMIC DNA]</scope>
    <source>
        <strain evidence="7">DMR45628</strain>
    </source>
</reference>
<evidence type="ECO:0000256" key="3">
    <source>
        <dbReference type="ARBA" id="ARBA00022525"/>
    </source>
</evidence>
<feature type="signal peptide" evidence="6">
    <location>
        <begin position="1"/>
        <end position="21"/>
    </location>
</feature>
<evidence type="ECO:0000313" key="8">
    <source>
        <dbReference type="Proteomes" id="UP001458880"/>
    </source>
</evidence>
<dbReference type="PANTHER" id="PTHR13234">
    <property type="entry name" value="GAMMA-INTERFERON INDUCIBLE LYSOSOMAL THIOL REDUCTASE GILT"/>
    <property type="match status" value="1"/>
</dbReference>
<gene>
    <name evidence="7" type="ORF">QE152_g19588</name>
</gene>
<keyword evidence="8" id="KW-1185">Reference proteome</keyword>
<dbReference type="AlphaFoldDB" id="A0AAW1KR89"/>
<keyword evidence="3" id="KW-0964">Secreted</keyword>
<evidence type="ECO:0000256" key="1">
    <source>
        <dbReference type="ARBA" id="ARBA00004613"/>
    </source>
</evidence>
<proteinExistence type="inferred from homology"/>
<dbReference type="InterPro" id="IPR004911">
    <property type="entry name" value="Interferon-induced_GILT"/>
</dbReference>
<comment type="subcellular location">
    <subcellularLocation>
        <location evidence="1">Secreted</location>
    </subcellularLocation>
</comment>
<sequence>MSQSFNVFVLLCVVSFCDINAQKGGKVVVSVYYEALCSHSIDFITKQLYPALQKPEIDKLVSLGLVPYGKTIVTSNVNNDFQFKCNHGKRECYANKVHACALAKLPSPTDGENLLLEFVKCAMVKDAENRAVSDTTYPVTDCAPNEAANIMQCAETAEVSVIGHLGYYPALIKPYQGFLIHYLFIWRRSCLRTPFRDFDANALIESLTSESLSEETTQRLCCY</sequence>
<evidence type="ECO:0000256" key="2">
    <source>
        <dbReference type="ARBA" id="ARBA00005679"/>
    </source>
</evidence>